<protein>
    <submittedName>
        <fullName evidence="1">Uncharacterized protein</fullName>
    </submittedName>
</protein>
<proteinExistence type="predicted"/>
<name>A0ABX0DSL3_9ACTN</name>
<dbReference type="EMBL" id="JAAKZX010000046">
    <property type="protein sequence ID" value="NGO43769.1"/>
    <property type="molecule type" value="Genomic_DNA"/>
</dbReference>
<keyword evidence="2" id="KW-1185">Reference proteome</keyword>
<comment type="caution">
    <text evidence="1">The sequence shown here is derived from an EMBL/GenBank/DDBJ whole genome shotgun (WGS) entry which is preliminary data.</text>
</comment>
<dbReference type="Proteomes" id="UP001518140">
    <property type="component" value="Unassembled WGS sequence"/>
</dbReference>
<accession>A0ABX0DSL3</accession>
<reference evidence="1 2" key="1">
    <citation type="submission" date="2020-02" db="EMBL/GenBank/DDBJ databases">
        <title>Whole-genome analyses of novel actinobacteria.</title>
        <authorList>
            <person name="Sahin N."/>
            <person name="Tokatli A."/>
        </authorList>
    </citation>
    <scope>NUCLEOTIDE SEQUENCE [LARGE SCALE GENOMIC DNA]</scope>
    <source>
        <strain evidence="1 2">YC419</strain>
    </source>
</reference>
<sequence length="116" mass="12802">MSVGDLPVYGPTDPFGDEEHQPDVIVRVDFLMSREQITTALGIAWAEIVEGDRSPDSLSVVEVRHEVEAYLSVQAFHALGEQMDRDSLRTFSPEQQRVMQLLAAAVDRAYPAGGES</sequence>
<gene>
    <name evidence="1" type="ORF">G6048_16940</name>
</gene>
<organism evidence="1 2">
    <name type="scientific">Streptomyces ureilyticus</name>
    <dbReference type="NCBI Taxonomy" id="1775131"/>
    <lineage>
        <taxon>Bacteria</taxon>
        <taxon>Bacillati</taxon>
        <taxon>Actinomycetota</taxon>
        <taxon>Actinomycetes</taxon>
        <taxon>Kitasatosporales</taxon>
        <taxon>Streptomycetaceae</taxon>
        <taxon>Streptomyces</taxon>
    </lineage>
</organism>
<evidence type="ECO:0000313" key="2">
    <source>
        <dbReference type="Proteomes" id="UP001518140"/>
    </source>
</evidence>
<evidence type="ECO:0000313" key="1">
    <source>
        <dbReference type="EMBL" id="NGO43769.1"/>
    </source>
</evidence>
<dbReference type="RefSeq" id="WP_165340377.1">
    <property type="nucleotide sequence ID" value="NZ_JAAKZX010000046.1"/>
</dbReference>